<dbReference type="EMBL" id="LODU01000012">
    <property type="protein sequence ID" value="POH34462.1"/>
    <property type="molecule type" value="Genomic_DNA"/>
</dbReference>
<accession>A0A2S3YS34</accession>
<proteinExistence type="inferred from homology"/>
<dbReference type="Gene3D" id="3.40.50.720">
    <property type="entry name" value="NAD(P)-binding Rossmann-like Domain"/>
    <property type="match status" value="1"/>
</dbReference>
<dbReference type="GO" id="GO:0016491">
    <property type="term" value="F:oxidoreductase activity"/>
    <property type="evidence" value="ECO:0007669"/>
    <property type="project" value="UniProtKB-KW"/>
</dbReference>
<evidence type="ECO:0000256" key="1">
    <source>
        <dbReference type="ARBA" id="ARBA00006484"/>
    </source>
</evidence>
<dbReference type="InterPro" id="IPR002347">
    <property type="entry name" value="SDR_fam"/>
</dbReference>
<dbReference type="Proteomes" id="UP000237511">
    <property type="component" value="Unassembled WGS sequence"/>
</dbReference>
<reference evidence="3 4" key="1">
    <citation type="journal article" date="2014" name="Syst. Appl. Microbiol.">
        <title>Microsymbionts of Phaseolus vulgaris in acid and alkaline soils of Mexico.</title>
        <authorList>
            <person name="Verastegui-Valdes M.M."/>
            <person name="Zhang Y.J."/>
            <person name="Rivera-Orduna F.N."/>
            <person name="Cheng H.P."/>
            <person name="Sui X.H."/>
            <person name="Wang E.T."/>
        </authorList>
    </citation>
    <scope>NUCLEOTIDE SEQUENCE [LARGE SCALE GENOMIC DNA]</scope>
    <source>
        <strain evidence="3 4">FG01</strain>
    </source>
</reference>
<keyword evidence="2" id="KW-0560">Oxidoreductase</keyword>
<comment type="similarity">
    <text evidence="1">Belongs to the short-chain dehydrogenases/reductases (SDR) family.</text>
</comment>
<evidence type="ECO:0000313" key="4">
    <source>
        <dbReference type="Proteomes" id="UP000237511"/>
    </source>
</evidence>
<evidence type="ECO:0000313" key="3">
    <source>
        <dbReference type="EMBL" id="POH34462.1"/>
    </source>
</evidence>
<dbReference type="RefSeq" id="WP_097524601.1">
    <property type="nucleotide sequence ID" value="NZ_LODU01000012.1"/>
</dbReference>
<dbReference type="SUPFAM" id="SSF51735">
    <property type="entry name" value="NAD(P)-binding Rossmann-fold domains"/>
    <property type="match status" value="1"/>
</dbReference>
<dbReference type="PRINTS" id="PR00081">
    <property type="entry name" value="GDHRDH"/>
</dbReference>
<dbReference type="PANTHER" id="PTHR24321:SF8">
    <property type="entry name" value="ESTRADIOL 17-BETA-DEHYDROGENASE 8-RELATED"/>
    <property type="match status" value="1"/>
</dbReference>
<dbReference type="InterPro" id="IPR036291">
    <property type="entry name" value="NAD(P)-bd_dom_sf"/>
</dbReference>
<organism evidence="3 4">
    <name type="scientific">Sinorhizobium americanum</name>
    <dbReference type="NCBI Taxonomy" id="194963"/>
    <lineage>
        <taxon>Bacteria</taxon>
        <taxon>Pseudomonadati</taxon>
        <taxon>Pseudomonadota</taxon>
        <taxon>Alphaproteobacteria</taxon>
        <taxon>Hyphomicrobiales</taxon>
        <taxon>Rhizobiaceae</taxon>
        <taxon>Sinorhizobium/Ensifer group</taxon>
        <taxon>Sinorhizobium</taxon>
    </lineage>
</organism>
<protein>
    <submittedName>
        <fullName evidence="3">Short-chain dehydrogenase</fullName>
    </submittedName>
</protein>
<dbReference type="AlphaFoldDB" id="A0A2S3YS34"/>
<gene>
    <name evidence="3" type="ORF">ATY31_08400</name>
</gene>
<name>A0A2S3YS34_9HYPH</name>
<sequence>MATIASFSETDVAEQPPKPKSVAIVTGAAGDIGRAIARRLADGHDVVLLADMDGDAGAKVARELGAEERFAAVACDVTDAASVAAMAAAAGERGVVHTLVNNAGAARAASLQDTTQDIWRMDNALNLEAAFLCFRAVEDMLKESRGSVVNIASVNGVGVFGHPAYSCAKAGLLHLTRLIAVEYGKFGIRSNAVAPGTVRTQAWEARAAANPQVFEEAKRWYPLQRIVNPEDVANAVDFLAGPQAGAISGVCLPVDCGLTAGQAELARTFSQSSHY</sequence>
<dbReference type="InterPro" id="IPR020904">
    <property type="entry name" value="Sc_DH/Rdtase_CS"/>
</dbReference>
<dbReference type="CDD" id="cd05233">
    <property type="entry name" value="SDR_c"/>
    <property type="match status" value="1"/>
</dbReference>
<evidence type="ECO:0000256" key="2">
    <source>
        <dbReference type="ARBA" id="ARBA00023002"/>
    </source>
</evidence>
<dbReference type="NCBIfam" id="NF005474">
    <property type="entry name" value="PRK07074.1"/>
    <property type="match status" value="1"/>
</dbReference>
<dbReference type="PANTHER" id="PTHR24321">
    <property type="entry name" value="DEHYDROGENASES, SHORT CHAIN"/>
    <property type="match status" value="1"/>
</dbReference>
<dbReference type="FunFam" id="3.40.50.720:FF:000084">
    <property type="entry name" value="Short-chain dehydrogenase reductase"/>
    <property type="match status" value="1"/>
</dbReference>
<dbReference type="Pfam" id="PF13561">
    <property type="entry name" value="adh_short_C2"/>
    <property type="match status" value="1"/>
</dbReference>
<dbReference type="PRINTS" id="PR00080">
    <property type="entry name" value="SDRFAMILY"/>
</dbReference>
<comment type="caution">
    <text evidence="3">The sequence shown here is derived from an EMBL/GenBank/DDBJ whole genome shotgun (WGS) entry which is preliminary data.</text>
</comment>
<dbReference type="PROSITE" id="PS00061">
    <property type="entry name" value="ADH_SHORT"/>
    <property type="match status" value="1"/>
</dbReference>